<dbReference type="Pfam" id="PF04750">
    <property type="entry name" value="Far-17a_AIG1"/>
    <property type="match status" value="1"/>
</dbReference>
<comment type="catalytic activity">
    <reaction evidence="9">
        <text>9-hexadecanoyloxy-octadecanoate + H2O = 9-hydroxy-octadecanoate + hexadecanoate + H(+)</text>
        <dbReference type="Rhea" id="RHEA:52052"/>
        <dbReference type="ChEBI" id="CHEBI:7896"/>
        <dbReference type="ChEBI" id="CHEBI:15377"/>
        <dbReference type="ChEBI" id="CHEBI:15378"/>
        <dbReference type="ChEBI" id="CHEBI:83670"/>
        <dbReference type="ChEBI" id="CHEBI:136286"/>
    </reaction>
    <physiologicalReaction direction="left-to-right" evidence="9">
        <dbReference type="Rhea" id="RHEA:52053"/>
    </physiologicalReaction>
</comment>
<evidence type="ECO:0000256" key="4">
    <source>
        <dbReference type="ARBA" id="ARBA00022692"/>
    </source>
</evidence>
<comment type="catalytic activity">
    <reaction evidence="15">
        <text>13-(9Z-hexadecenoyloxy)-octadecanoate + H2O = 13-hydroxy-octadecanoate + (9Z)-hexadecenoate + H(+)</text>
        <dbReference type="Rhea" id="RHEA:52076"/>
        <dbReference type="ChEBI" id="CHEBI:15377"/>
        <dbReference type="ChEBI" id="CHEBI:15378"/>
        <dbReference type="ChEBI" id="CHEBI:32372"/>
        <dbReference type="ChEBI" id="CHEBI:136304"/>
        <dbReference type="ChEBI" id="CHEBI:136315"/>
    </reaction>
    <physiologicalReaction direction="left-to-right" evidence="15">
        <dbReference type="Rhea" id="RHEA:52077"/>
    </physiologicalReaction>
</comment>
<comment type="catalytic activity">
    <reaction evidence="14">
        <text>13-(9Z-octadecenoyloxy)-octadecanoate + H2O = 13-hydroxy-octadecanoate + (9Z)-octadecenoate + H(+)</text>
        <dbReference type="Rhea" id="RHEA:52064"/>
        <dbReference type="ChEBI" id="CHEBI:15377"/>
        <dbReference type="ChEBI" id="CHEBI:15378"/>
        <dbReference type="ChEBI" id="CHEBI:30823"/>
        <dbReference type="ChEBI" id="CHEBI:136303"/>
        <dbReference type="ChEBI" id="CHEBI:136304"/>
    </reaction>
    <physiologicalReaction direction="left-to-right" evidence="14">
        <dbReference type="Rhea" id="RHEA:52065"/>
    </physiologicalReaction>
</comment>
<dbReference type="AlphaFoldDB" id="A0A016UHZ9"/>
<comment type="catalytic activity">
    <reaction evidence="8">
        <text>13-octadecanoyloxy-octadecanoate + H2O = 13-hydroxy-octadecanoate + octadecanoate + H(+)</text>
        <dbReference type="Rhea" id="RHEA:52084"/>
        <dbReference type="ChEBI" id="CHEBI:15377"/>
        <dbReference type="ChEBI" id="CHEBI:15378"/>
        <dbReference type="ChEBI" id="CHEBI:25629"/>
        <dbReference type="ChEBI" id="CHEBI:136304"/>
        <dbReference type="ChEBI" id="CHEBI:136335"/>
    </reaction>
    <physiologicalReaction direction="left-to-right" evidence="8">
        <dbReference type="Rhea" id="RHEA:52085"/>
    </physiologicalReaction>
</comment>
<keyword evidence="6" id="KW-0472">Membrane</keyword>
<evidence type="ECO:0000256" key="3">
    <source>
        <dbReference type="ARBA" id="ARBA00009300"/>
    </source>
</evidence>
<dbReference type="GO" id="GO:0016020">
    <property type="term" value="C:membrane"/>
    <property type="evidence" value="ECO:0007669"/>
    <property type="project" value="InterPro"/>
</dbReference>
<evidence type="ECO:0000256" key="5">
    <source>
        <dbReference type="ARBA" id="ARBA00022989"/>
    </source>
</evidence>
<name>A0A016UHZ9_9BILA</name>
<protein>
    <submittedName>
        <fullName evidence="17">Uncharacterized protein</fullName>
    </submittedName>
</protein>
<dbReference type="EMBL" id="JARK01001377">
    <property type="protein sequence ID" value="EYC14248.1"/>
    <property type="molecule type" value="Genomic_DNA"/>
</dbReference>
<comment type="caution">
    <text evidence="17">The sequence shown here is derived from an EMBL/GenBank/DDBJ whole genome shotgun (WGS) entry which is preliminary data.</text>
</comment>
<comment type="subcellular location">
    <subcellularLocation>
        <location evidence="2">Endomembrane system</location>
        <topology evidence="2">Multi-pass membrane protein</topology>
    </subcellularLocation>
</comment>
<dbReference type="GO" id="GO:0012505">
    <property type="term" value="C:endomembrane system"/>
    <property type="evidence" value="ECO:0007669"/>
    <property type="project" value="UniProtKB-SubCell"/>
</dbReference>
<evidence type="ECO:0000256" key="16">
    <source>
        <dbReference type="ARBA" id="ARBA00049428"/>
    </source>
</evidence>
<comment type="catalytic activity">
    <reaction evidence="13">
        <text>9-octadecanoyloxy-octadecanoate + H2O = 9-hydroxy-octadecanoate + octadecanoate + H(+)</text>
        <dbReference type="Rhea" id="RHEA:52096"/>
        <dbReference type="ChEBI" id="CHEBI:15377"/>
        <dbReference type="ChEBI" id="CHEBI:15378"/>
        <dbReference type="ChEBI" id="CHEBI:25629"/>
        <dbReference type="ChEBI" id="CHEBI:136286"/>
        <dbReference type="ChEBI" id="CHEBI:136373"/>
    </reaction>
    <physiologicalReaction direction="left-to-right" evidence="13">
        <dbReference type="Rhea" id="RHEA:52097"/>
    </physiologicalReaction>
</comment>
<evidence type="ECO:0000256" key="12">
    <source>
        <dbReference type="ARBA" id="ARBA00048800"/>
    </source>
</evidence>
<comment type="similarity">
    <text evidence="3">Belongs to the AIG1 family.</text>
</comment>
<sequence length="224" mass="25583">MAMAHRILSIAFAIIWCGSLYYDVAYQPRLGHDWYIYKLVMLTNLNFVIITIFAVFALVEVLSIADNHLKPFLDFSFYCTIFPVALTTCALFWGLYAINPELVMPEWVARLIPSWLNHVTHTLPVIYVVFDLLTVRRSPPTHRKSLAMAAVHVLIYFVIIVAVRVLDGYWLYPLLELLSLEALAAMFLVAILGYYGLIRLAAILSKFSYGGQDPVKPKRPRKVD</sequence>
<proteinExistence type="inferred from homology"/>
<comment type="catalytic activity">
    <reaction evidence="11">
        <text>12-(9Z-octadecenoyloxy)-octadecanoate + H2O = 12-hydroxyoctadecanoate + (9Z)-octadecenoate + H(+)</text>
        <dbReference type="Rhea" id="RHEA:52060"/>
        <dbReference type="ChEBI" id="CHEBI:15377"/>
        <dbReference type="ChEBI" id="CHEBI:15378"/>
        <dbReference type="ChEBI" id="CHEBI:30823"/>
        <dbReference type="ChEBI" id="CHEBI:84201"/>
        <dbReference type="ChEBI" id="CHEBI:136302"/>
    </reaction>
    <physiologicalReaction direction="left-to-right" evidence="11">
        <dbReference type="Rhea" id="RHEA:52061"/>
    </physiologicalReaction>
</comment>
<evidence type="ECO:0000256" key="11">
    <source>
        <dbReference type="ARBA" id="ARBA00048701"/>
    </source>
</evidence>
<keyword evidence="4" id="KW-0812">Transmembrane</keyword>
<comment type="catalytic activity">
    <reaction evidence="1">
        <text>9-(9Z-hexadecenoyloxy)-octadecanoate + H2O = (9Z)-hexadecenoate + 9-hydroxy-octadecanoate + H(+)</text>
        <dbReference type="Rhea" id="RHEA:52068"/>
        <dbReference type="ChEBI" id="CHEBI:15377"/>
        <dbReference type="ChEBI" id="CHEBI:15378"/>
        <dbReference type="ChEBI" id="CHEBI:32372"/>
        <dbReference type="ChEBI" id="CHEBI:136286"/>
        <dbReference type="ChEBI" id="CHEBI:136309"/>
    </reaction>
    <physiologicalReaction direction="left-to-right" evidence="1">
        <dbReference type="Rhea" id="RHEA:52069"/>
    </physiologicalReaction>
</comment>
<accession>A0A016UHZ9</accession>
<evidence type="ECO:0000313" key="18">
    <source>
        <dbReference type="Proteomes" id="UP000024635"/>
    </source>
</evidence>
<organism evidence="17 18">
    <name type="scientific">Ancylostoma ceylanicum</name>
    <dbReference type="NCBI Taxonomy" id="53326"/>
    <lineage>
        <taxon>Eukaryota</taxon>
        <taxon>Metazoa</taxon>
        <taxon>Ecdysozoa</taxon>
        <taxon>Nematoda</taxon>
        <taxon>Chromadorea</taxon>
        <taxon>Rhabditida</taxon>
        <taxon>Rhabditina</taxon>
        <taxon>Rhabditomorpha</taxon>
        <taxon>Strongyloidea</taxon>
        <taxon>Ancylostomatidae</taxon>
        <taxon>Ancylostomatinae</taxon>
        <taxon>Ancylostoma</taxon>
    </lineage>
</organism>
<dbReference type="OrthoDB" id="1898221at2759"/>
<evidence type="ECO:0000256" key="7">
    <source>
        <dbReference type="ARBA" id="ARBA00047368"/>
    </source>
</evidence>
<evidence type="ECO:0000313" key="17">
    <source>
        <dbReference type="EMBL" id="EYC14248.1"/>
    </source>
</evidence>
<evidence type="ECO:0000256" key="10">
    <source>
        <dbReference type="ARBA" id="ARBA00048680"/>
    </source>
</evidence>
<reference evidence="18" key="1">
    <citation type="journal article" date="2015" name="Nat. Genet.">
        <title>The genome and transcriptome of the zoonotic hookworm Ancylostoma ceylanicum identify infection-specific gene families.</title>
        <authorList>
            <person name="Schwarz E.M."/>
            <person name="Hu Y."/>
            <person name="Antoshechkin I."/>
            <person name="Miller M.M."/>
            <person name="Sternberg P.W."/>
            <person name="Aroian R.V."/>
        </authorList>
    </citation>
    <scope>NUCLEOTIDE SEQUENCE</scope>
    <source>
        <strain evidence="18">HY135</strain>
    </source>
</reference>
<comment type="catalytic activity">
    <reaction evidence="16">
        <text>12-(9Z-hexadecenoyloxy)-octadecanoate + H2O = 12-hydroxyoctadecanoate + (9Z)-hexadecenoate + H(+)</text>
        <dbReference type="Rhea" id="RHEA:52072"/>
        <dbReference type="ChEBI" id="CHEBI:15377"/>
        <dbReference type="ChEBI" id="CHEBI:15378"/>
        <dbReference type="ChEBI" id="CHEBI:32372"/>
        <dbReference type="ChEBI" id="CHEBI:84201"/>
        <dbReference type="ChEBI" id="CHEBI:136312"/>
    </reaction>
    <physiologicalReaction direction="left-to-right" evidence="16">
        <dbReference type="Rhea" id="RHEA:52073"/>
    </physiologicalReaction>
</comment>
<gene>
    <name evidence="17" type="primary">Acey_s0041.g428</name>
    <name evidence="17" type="ORF">Y032_0041g428</name>
</gene>
<dbReference type="PANTHER" id="PTHR10989:SF23">
    <property type="entry name" value="FAR-17A_AIG1-LIKE PROTEIN"/>
    <property type="match status" value="1"/>
</dbReference>
<keyword evidence="18" id="KW-1185">Reference proteome</keyword>
<evidence type="ECO:0000256" key="9">
    <source>
        <dbReference type="ARBA" id="ARBA00047863"/>
    </source>
</evidence>
<dbReference type="Proteomes" id="UP000024635">
    <property type="component" value="Unassembled WGS sequence"/>
</dbReference>
<evidence type="ECO:0000256" key="15">
    <source>
        <dbReference type="ARBA" id="ARBA00049322"/>
    </source>
</evidence>
<comment type="catalytic activity">
    <reaction evidence="7">
        <text>12-hexadecanoyloxy-octadecanoate + H2O = 12-hydroxyoctadecanoate + hexadecanoate + H(+)</text>
        <dbReference type="Rhea" id="RHEA:52056"/>
        <dbReference type="ChEBI" id="CHEBI:7896"/>
        <dbReference type="ChEBI" id="CHEBI:15377"/>
        <dbReference type="ChEBI" id="CHEBI:15378"/>
        <dbReference type="ChEBI" id="CHEBI:83677"/>
        <dbReference type="ChEBI" id="CHEBI:84201"/>
    </reaction>
    <physiologicalReaction direction="left-to-right" evidence="7">
        <dbReference type="Rhea" id="RHEA:52057"/>
    </physiologicalReaction>
</comment>
<evidence type="ECO:0000256" key="6">
    <source>
        <dbReference type="ARBA" id="ARBA00023136"/>
    </source>
</evidence>
<comment type="catalytic activity">
    <reaction evidence="12">
        <text>9-(9Z-octadecenoyloxy)-octadecanoate + H2O = 9-hydroxy-octadecanoate + (9Z)-octadecenoate + H(+)</text>
        <dbReference type="Rhea" id="RHEA:52048"/>
        <dbReference type="ChEBI" id="CHEBI:15377"/>
        <dbReference type="ChEBI" id="CHEBI:15378"/>
        <dbReference type="ChEBI" id="CHEBI:30823"/>
        <dbReference type="ChEBI" id="CHEBI:136282"/>
        <dbReference type="ChEBI" id="CHEBI:136286"/>
    </reaction>
    <physiologicalReaction direction="left-to-right" evidence="12">
        <dbReference type="Rhea" id="RHEA:52049"/>
    </physiologicalReaction>
</comment>
<evidence type="ECO:0000256" key="14">
    <source>
        <dbReference type="ARBA" id="ARBA00049296"/>
    </source>
</evidence>
<evidence type="ECO:0000256" key="13">
    <source>
        <dbReference type="ARBA" id="ARBA00049221"/>
    </source>
</evidence>
<comment type="catalytic activity">
    <reaction evidence="10">
        <text>12-octadecanoyloxy-octadecanoate + H2O = 12-hydroxyoctadecanoate + octadecanoate + H(+)</text>
        <dbReference type="Rhea" id="RHEA:52080"/>
        <dbReference type="ChEBI" id="CHEBI:15377"/>
        <dbReference type="ChEBI" id="CHEBI:15378"/>
        <dbReference type="ChEBI" id="CHEBI:25629"/>
        <dbReference type="ChEBI" id="CHEBI:84201"/>
        <dbReference type="ChEBI" id="CHEBI:136330"/>
    </reaction>
    <physiologicalReaction direction="left-to-right" evidence="10">
        <dbReference type="Rhea" id="RHEA:52081"/>
    </physiologicalReaction>
</comment>
<dbReference type="InterPro" id="IPR006838">
    <property type="entry name" value="ADTRP_AIG1"/>
</dbReference>
<evidence type="ECO:0000256" key="2">
    <source>
        <dbReference type="ARBA" id="ARBA00004127"/>
    </source>
</evidence>
<keyword evidence="5" id="KW-1133">Transmembrane helix</keyword>
<dbReference type="PANTHER" id="PTHR10989">
    <property type="entry name" value="ANDROGEN-INDUCED PROTEIN 1-RELATED"/>
    <property type="match status" value="1"/>
</dbReference>
<evidence type="ECO:0000256" key="1">
    <source>
        <dbReference type="ARBA" id="ARBA00000923"/>
    </source>
</evidence>
<evidence type="ECO:0000256" key="8">
    <source>
        <dbReference type="ARBA" id="ARBA00047427"/>
    </source>
</evidence>